<comment type="caution">
    <text evidence="1">The sequence shown here is derived from an EMBL/GenBank/DDBJ whole genome shotgun (WGS) entry which is preliminary data.</text>
</comment>
<evidence type="ECO:0000313" key="1">
    <source>
        <dbReference type="EMBL" id="CAG8525731.1"/>
    </source>
</evidence>
<keyword evidence="2" id="KW-1185">Reference proteome</keyword>
<gene>
    <name evidence="1" type="ORF">ACOLOM_LOCUS3856</name>
</gene>
<evidence type="ECO:0000313" key="2">
    <source>
        <dbReference type="Proteomes" id="UP000789525"/>
    </source>
</evidence>
<dbReference type="EMBL" id="CAJVPT010005940">
    <property type="protein sequence ID" value="CAG8525731.1"/>
    <property type="molecule type" value="Genomic_DNA"/>
</dbReference>
<proteinExistence type="predicted"/>
<accession>A0ACA9LGR6</accession>
<reference evidence="1" key="1">
    <citation type="submission" date="2021-06" db="EMBL/GenBank/DDBJ databases">
        <authorList>
            <person name="Kallberg Y."/>
            <person name="Tangrot J."/>
            <person name="Rosling A."/>
        </authorList>
    </citation>
    <scope>NUCLEOTIDE SEQUENCE</scope>
    <source>
        <strain evidence="1">CL356</strain>
    </source>
</reference>
<name>A0ACA9LGR6_9GLOM</name>
<dbReference type="Proteomes" id="UP000789525">
    <property type="component" value="Unassembled WGS sequence"/>
</dbReference>
<protein>
    <submittedName>
        <fullName evidence="1">525_t:CDS:1</fullName>
    </submittedName>
</protein>
<feature type="non-terminal residue" evidence="1">
    <location>
        <position position="173"/>
    </location>
</feature>
<organism evidence="1 2">
    <name type="scientific">Acaulospora colombiana</name>
    <dbReference type="NCBI Taxonomy" id="27376"/>
    <lineage>
        <taxon>Eukaryota</taxon>
        <taxon>Fungi</taxon>
        <taxon>Fungi incertae sedis</taxon>
        <taxon>Mucoromycota</taxon>
        <taxon>Glomeromycotina</taxon>
        <taxon>Glomeromycetes</taxon>
        <taxon>Diversisporales</taxon>
        <taxon>Acaulosporaceae</taxon>
        <taxon>Acaulospora</taxon>
    </lineage>
</organism>
<sequence length="173" mass="19902">MEERKLLTKMDLRLMPLISVLYILSFLDRVNIGNAKLAHIERDLGLYVKSSTVTTYHNSTVSFNSCTFDVGAIYFLRVSHYAPEWEAWVKRMAMDFPEAAKWLTEDERQLAIKRLRHDAGRAHSAHFRVDQIVIAASDWKVWTSTFIFMGIVAATYSFSFFIPTIVNGMGFNP</sequence>